<dbReference type="SUPFAM" id="SSF46785">
    <property type="entry name" value="Winged helix' DNA-binding domain"/>
    <property type="match status" value="1"/>
</dbReference>
<proteinExistence type="predicted"/>
<dbReference type="InterPro" id="IPR036388">
    <property type="entry name" value="WH-like_DNA-bd_sf"/>
</dbReference>
<name>A0A0G1KDV2_9BACT</name>
<keyword evidence="2" id="KW-0378">Hydrolase</keyword>
<dbReference type="Pfam" id="PF00293">
    <property type="entry name" value="NUDIX"/>
    <property type="match status" value="1"/>
</dbReference>
<dbReference type="Proteomes" id="UP000034032">
    <property type="component" value="Unassembled WGS sequence"/>
</dbReference>
<dbReference type="PANTHER" id="PTHR43736:SF4">
    <property type="entry name" value="SLR1690 PROTEIN"/>
    <property type="match status" value="1"/>
</dbReference>
<dbReference type="GO" id="GO:0016787">
    <property type="term" value="F:hydrolase activity"/>
    <property type="evidence" value="ECO:0007669"/>
    <property type="project" value="UniProtKB-KW"/>
</dbReference>
<dbReference type="PANTHER" id="PTHR43736">
    <property type="entry name" value="ADP-RIBOSE PYROPHOSPHATASE"/>
    <property type="match status" value="1"/>
</dbReference>
<dbReference type="SUPFAM" id="SSF55811">
    <property type="entry name" value="Nudix"/>
    <property type="match status" value="1"/>
</dbReference>
<organism evidence="2 3">
    <name type="scientific">Candidatus Yanofskybacteria bacterium GW2011_GWA2_44_9</name>
    <dbReference type="NCBI Taxonomy" id="1619025"/>
    <lineage>
        <taxon>Bacteria</taxon>
        <taxon>Candidatus Yanofskyibacteriota</taxon>
    </lineage>
</organism>
<dbReference type="InterPro" id="IPR036390">
    <property type="entry name" value="WH_DNA-bd_sf"/>
</dbReference>
<dbReference type="Gene3D" id="1.10.10.10">
    <property type="entry name" value="Winged helix-like DNA-binding domain superfamily/Winged helix DNA-binding domain"/>
    <property type="match status" value="1"/>
</dbReference>
<dbReference type="PROSITE" id="PS51462">
    <property type="entry name" value="NUDIX"/>
    <property type="match status" value="1"/>
</dbReference>
<accession>A0A0G1KDV2</accession>
<evidence type="ECO:0000259" key="1">
    <source>
        <dbReference type="PROSITE" id="PS51462"/>
    </source>
</evidence>
<dbReference type="AlphaFoldDB" id="A0A0G1KDV2"/>
<reference evidence="2 3" key="1">
    <citation type="journal article" date="2015" name="Nature">
        <title>rRNA introns, odd ribosomes, and small enigmatic genomes across a large radiation of phyla.</title>
        <authorList>
            <person name="Brown C.T."/>
            <person name="Hug L.A."/>
            <person name="Thomas B.C."/>
            <person name="Sharon I."/>
            <person name="Castelle C.J."/>
            <person name="Singh A."/>
            <person name="Wilkins M.J."/>
            <person name="Williams K.H."/>
            <person name="Banfield J.F."/>
        </authorList>
    </citation>
    <scope>NUCLEOTIDE SEQUENCE [LARGE SCALE GENOMIC DNA]</scope>
</reference>
<dbReference type="CDD" id="cd18873">
    <property type="entry name" value="NUDIX_NadM_like"/>
    <property type="match status" value="1"/>
</dbReference>
<dbReference type="InterPro" id="IPR054105">
    <property type="entry name" value="WHD_NrtR"/>
</dbReference>
<gene>
    <name evidence="2" type="ORF">UW79_C0013G0033</name>
</gene>
<dbReference type="InterPro" id="IPR000086">
    <property type="entry name" value="NUDIX_hydrolase_dom"/>
</dbReference>
<dbReference type="Pfam" id="PF21906">
    <property type="entry name" value="WHD_NrtR"/>
    <property type="match status" value="1"/>
</dbReference>
<dbReference type="Gene3D" id="3.90.79.10">
    <property type="entry name" value="Nucleoside Triphosphate Pyrophosphohydrolase"/>
    <property type="match status" value="1"/>
</dbReference>
<dbReference type="InterPro" id="IPR015797">
    <property type="entry name" value="NUDIX_hydrolase-like_dom_sf"/>
</dbReference>
<evidence type="ECO:0000313" key="3">
    <source>
        <dbReference type="Proteomes" id="UP000034032"/>
    </source>
</evidence>
<protein>
    <submittedName>
        <fullName evidence="2">NUDIX hydrolase</fullName>
    </submittedName>
</protein>
<feature type="domain" description="Nudix hydrolase" evidence="1">
    <location>
        <begin position="8"/>
        <end position="140"/>
    </location>
</feature>
<evidence type="ECO:0000313" key="2">
    <source>
        <dbReference type="EMBL" id="KKT81906.1"/>
    </source>
</evidence>
<comment type="caution">
    <text evidence="2">The sequence shown here is derived from an EMBL/GenBank/DDBJ whole genome shotgun (WGS) entry which is preliminary data.</text>
</comment>
<sequence>MAIKTYKNPGVTVDVVIFTIGSNDIKVLLIKRENAPFKDTWALPGGFLREEELTKEAAFRILKSKAGVGNVYMEQLYTFDKKERDPRGRVISVAYFALIPTEAIKFENPSAQSPLFWSLKTLPKTAFDHKDIIAYALKRLRSKLEYTNVIYSLLPRYFTLSHLQEAYEAILGKKMDKRNFRKKFELLRLIRPTRRVFYGARQRPAKLYEFVSRKPAELKKFF</sequence>
<dbReference type="EMBL" id="LCJR01000013">
    <property type="protein sequence ID" value="KKT81906.1"/>
    <property type="molecule type" value="Genomic_DNA"/>
</dbReference>